<dbReference type="PANTHER" id="PTHR16631">
    <property type="entry name" value="GLUCAN 1,3-BETA-GLUCOSIDASE"/>
    <property type="match status" value="1"/>
</dbReference>
<dbReference type="EC" id="3.2.1.39" evidence="3"/>
<evidence type="ECO:0000256" key="14">
    <source>
        <dbReference type="SAM" id="MobiDB-lite"/>
    </source>
</evidence>
<reference evidence="17" key="1">
    <citation type="submission" date="2021-12" db="EMBL/GenBank/DDBJ databases">
        <title>Prjna785345.</title>
        <authorList>
            <person name="Rujirawat T."/>
            <person name="Krajaejun T."/>
        </authorList>
    </citation>
    <scope>NUCLEOTIDE SEQUENCE</scope>
    <source>
        <strain evidence="17">Pi057C3</strain>
    </source>
</reference>
<dbReference type="Proteomes" id="UP001209570">
    <property type="component" value="Unassembled WGS sequence"/>
</dbReference>
<evidence type="ECO:0000256" key="11">
    <source>
        <dbReference type="ARBA" id="ARBA00037649"/>
    </source>
</evidence>
<dbReference type="InterPro" id="IPR050732">
    <property type="entry name" value="Beta-glucan_modifiers"/>
</dbReference>
<evidence type="ECO:0000256" key="16">
    <source>
        <dbReference type="SAM" id="SignalP"/>
    </source>
</evidence>
<sequence>MLRWVTASLAAAAVSALSAVDAALPAGVCYSPFHSPDYFNRPSDVEELLRRDFRDIAQHFSAVRTYHAQFYGKNVVHAAKDAGLRIAIGIQMLGPNGGTYAYLDQDVDAAITAAKTAPGSVLAIYAGNENLRNGAWGSQSADQIIEVIRRVKGALRGTAGEHVPVGTVQRINEWLESPDAGRLAAECDVVGANIYPFFTPEGEKNMKDALDRQWKHFAARFPGKARLTETGWPSQGSQSPQGNSPSGNNAQAYMDAFTQWIGETPSQSPFYFMMYDDASVHGPDFEKFFGVAADTGKLKVRISGGGAVEKRDHDEETPAPPTAAPTETPAATTPAPTTPEPTTPEPTTPEPTTPQPTTPEPTTPAPTTPEPTTAVPTSTPAVTPAHVAPKRHGSHSGSGSSADEITIDPSISFDDLKNKKKKNPNGSSSGSHGNGMDDSINIDDAGMVPAPLPSKTNQADAGADAAVVAPVRPANTPSPSELKRERDQAAREASSRVARSVSGETGSTFYAMAALIGFAGCAVIAIVAVYMRRRSAEEEETRTTRTVTQSTDARNSTPSVYNDPLGTRFSSIVMITPNGDGVCVL</sequence>
<dbReference type="EMBL" id="JAKCXM010000721">
    <property type="protein sequence ID" value="KAJ0392098.1"/>
    <property type="molecule type" value="Genomic_DNA"/>
</dbReference>
<dbReference type="AlphaFoldDB" id="A0AAD5LTQ3"/>
<dbReference type="GO" id="GO:0071555">
    <property type="term" value="P:cell wall organization"/>
    <property type="evidence" value="ECO:0007669"/>
    <property type="project" value="UniProtKB-KW"/>
</dbReference>
<feature type="compositionally biased region" description="Low complexity" evidence="14">
    <location>
        <begin position="544"/>
        <end position="554"/>
    </location>
</feature>
<evidence type="ECO:0000256" key="12">
    <source>
        <dbReference type="ARBA" id="ARBA00042373"/>
    </source>
</evidence>
<feature type="region of interest" description="Disordered" evidence="14">
    <location>
        <begin position="537"/>
        <end position="561"/>
    </location>
</feature>
<keyword evidence="15" id="KW-0812">Transmembrane</keyword>
<feature type="compositionally biased region" description="Low complexity" evidence="14">
    <location>
        <begin position="324"/>
        <end position="335"/>
    </location>
</feature>
<keyword evidence="8" id="KW-0119">Carbohydrate metabolism</keyword>
<keyword evidence="4" id="KW-1003">Cell membrane</keyword>
<feature type="chain" id="PRO_5042019568" description="glucan endo-1,3-beta-D-glucosidase" evidence="16">
    <location>
        <begin position="23"/>
        <end position="585"/>
    </location>
</feature>
<feature type="compositionally biased region" description="Low complexity" evidence="14">
    <location>
        <begin position="233"/>
        <end position="249"/>
    </location>
</feature>
<dbReference type="GO" id="GO:0005886">
    <property type="term" value="C:plasma membrane"/>
    <property type="evidence" value="ECO:0007669"/>
    <property type="project" value="UniProtKB-SubCell"/>
</dbReference>
<name>A0AAD5LTQ3_PYTIN</name>
<evidence type="ECO:0000256" key="7">
    <source>
        <dbReference type="ARBA" id="ARBA00023180"/>
    </source>
</evidence>
<evidence type="ECO:0000313" key="18">
    <source>
        <dbReference type="Proteomes" id="UP001209570"/>
    </source>
</evidence>
<feature type="region of interest" description="Disordered" evidence="14">
    <location>
        <begin position="304"/>
        <end position="499"/>
    </location>
</feature>
<keyword evidence="18" id="KW-1185">Reference proteome</keyword>
<keyword evidence="6 15" id="KW-0472">Membrane</keyword>
<comment type="function">
    <text evidence="11">Glucanases play a role in cell expansion during growth, in cell-cell fusion during mating, and in spore release during sporulation. This enzyme may be involved in beta-glucan degradation. Active on laminarin and lichenan.</text>
</comment>
<proteinExistence type="predicted"/>
<evidence type="ECO:0000256" key="13">
    <source>
        <dbReference type="ARBA" id="ARBA00043078"/>
    </source>
</evidence>
<keyword evidence="16" id="KW-0732">Signal</keyword>
<evidence type="ECO:0000256" key="1">
    <source>
        <dbReference type="ARBA" id="ARBA00000382"/>
    </source>
</evidence>
<keyword evidence="9" id="KW-0961">Cell wall biogenesis/degradation</keyword>
<keyword evidence="15" id="KW-1133">Transmembrane helix</keyword>
<comment type="subcellular location">
    <subcellularLocation>
        <location evidence="2">Cell membrane</location>
    </subcellularLocation>
</comment>
<protein>
    <recommendedName>
        <fullName evidence="3">glucan endo-1,3-beta-D-glucosidase</fullName>
        <ecNumber evidence="3">3.2.1.39</ecNumber>
    </recommendedName>
    <alternativeName>
        <fullName evidence="13">Endo-1,3-beta-glucanase btgC</fullName>
    </alternativeName>
    <alternativeName>
        <fullName evidence="12">Laminarinase btgC</fullName>
    </alternativeName>
</protein>
<feature type="compositionally biased region" description="Low complexity" evidence="14">
    <location>
        <begin position="370"/>
        <end position="387"/>
    </location>
</feature>
<gene>
    <name evidence="17" type="ORF">P43SY_012118</name>
</gene>
<dbReference type="GO" id="GO:0000272">
    <property type="term" value="P:polysaccharide catabolic process"/>
    <property type="evidence" value="ECO:0007669"/>
    <property type="project" value="UniProtKB-KW"/>
</dbReference>
<evidence type="ECO:0000256" key="5">
    <source>
        <dbReference type="ARBA" id="ARBA00022801"/>
    </source>
</evidence>
<organism evidence="17 18">
    <name type="scientific">Pythium insidiosum</name>
    <name type="common">Pythiosis disease agent</name>
    <dbReference type="NCBI Taxonomy" id="114742"/>
    <lineage>
        <taxon>Eukaryota</taxon>
        <taxon>Sar</taxon>
        <taxon>Stramenopiles</taxon>
        <taxon>Oomycota</taxon>
        <taxon>Peronosporomycetes</taxon>
        <taxon>Pythiales</taxon>
        <taxon>Pythiaceae</taxon>
        <taxon>Pythium</taxon>
    </lineage>
</organism>
<dbReference type="InterPro" id="IPR017853">
    <property type="entry name" value="GH"/>
</dbReference>
<dbReference type="PANTHER" id="PTHR16631:SF17">
    <property type="entry name" value="GLUCAN ENDO-1,3-BETA-GLUCOSIDASE BTGC"/>
    <property type="match status" value="1"/>
</dbReference>
<evidence type="ECO:0000256" key="3">
    <source>
        <dbReference type="ARBA" id="ARBA00012780"/>
    </source>
</evidence>
<evidence type="ECO:0000256" key="6">
    <source>
        <dbReference type="ARBA" id="ARBA00023136"/>
    </source>
</evidence>
<feature type="signal peptide" evidence="16">
    <location>
        <begin position="1"/>
        <end position="22"/>
    </location>
</feature>
<feature type="compositionally biased region" description="Low complexity" evidence="14">
    <location>
        <begin position="459"/>
        <end position="474"/>
    </location>
</feature>
<evidence type="ECO:0000256" key="2">
    <source>
        <dbReference type="ARBA" id="ARBA00004236"/>
    </source>
</evidence>
<evidence type="ECO:0000256" key="4">
    <source>
        <dbReference type="ARBA" id="ARBA00022475"/>
    </source>
</evidence>
<evidence type="ECO:0000256" key="15">
    <source>
        <dbReference type="SAM" id="Phobius"/>
    </source>
</evidence>
<comment type="catalytic activity">
    <reaction evidence="1">
        <text>Hydrolysis of (1-&gt;3)-beta-D-glucosidic linkages in (1-&gt;3)-beta-D-glucans.</text>
        <dbReference type="EC" id="3.2.1.39"/>
    </reaction>
</comment>
<dbReference type="Gene3D" id="3.20.20.80">
    <property type="entry name" value="Glycosidases"/>
    <property type="match status" value="1"/>
</dbReference>
<feature type="compositionally biased region" description="Basic and acidic residues" evidence="14">
    <location>
        <begin position="481"/>
        <end position="494"/>
    </location>
</feature>
<feature type="transmembrane region" description="Helical" evidence="15">
    <location>
        <begin position="509"/>
        <end position="531"/>
    </location>
</feature>
<evidence type="ECO:0000313" key="17">
    <source>
        <dbReference type="EMBL" id="KAJ0392098.1"/>
    </source>
</evidence>
<feature type="compositionally biased region" description="Pro residues" evidence="14">
    <location>
        <begin position="336"/>
        <end position="369"/>
    </location>
</feature>
<evidence type="ECO:0000256" key="10">
    <source>
        <dbReference type="ARBA" id="ARBA00023326"/>
    </source>
</evidence>
<accession>A0AAD5LTQ3</accession>
<keyword evidence="10" id="KW-0624">Polysaccharide degradation</keyword>
<feature type="region of interest" description="Disordered" evidence="14">
    <location>
        <begin position="225"/>
        <end position="250"/>
    </location>
</feature>
<keyword evidence="7" id="KW-0325">Glycoprotein</keyword>
<evidence type="ECO:0000256" key="8">
    <source>
        <dbReference type="ARBA" id="ARBA00023277"/>
    </source>
</evidence>
<keyword evidence="5" id="KW-0378">Hydrolase</keyword>
<dbReference type="SUPFAM" id="SSF51445">
    <property type="entry name" value="(Trans)glycosidases"/>
    <property type="match status" value="1"/>
</dbReference>
<dbReference type="GO" id="GO:0042973">
    <property type="term" value="F:glucan endo-1,3-beta-D-glucosidase activity"/>
    <property type="evidence" value="ECO:0007669"/>
    <property type="project" value="UniProtKB-EC"/>
</dbReference>
<comment type="caution">
    <text evidence="17">The sequence shown here is derived from an EMBL/GenBank/DDBJ whole genome shotgun (WGS) entry which is preliminary data.</text>
</comment>
<evidence type="ECO:0000256" key="9">
    <source>
        <dbReference type="ARBA" id="ARBA00023316"/>
    </source>
</evidence>